<evidence type="ECO:0000313" key="2">
    <source>
        <dbReference type="Proteomes" id="UP000192374"/>
    </source>
</evidence>
<sequence>MFTYALDQLEVQDDGLAPGHSVELIDVVASLAELVKRGMAAEHTPEQMLLRRLAMASLDLLSTAFSRTAEDRDIVRTWRQAYAEWRDNRGALE</sequence>
<dbReference type="EMBL" id="MVIC01000006">
    <property type="protein sequence ID" value="ORB16820.1"/>
    <property type="molecule type" value="Genomic_DNA"/>
</dbReference>
<name>A0ABX3T8G5_9MYCO</name>
<gene>
    <name evidence="1" type="ORF">BST37_05895</name>
</gene>
<keyword evidence="2" id="KW-1185">Reference proteome</keyword>
<dbReference type="Proteomes" id="UP000192374">
    <property type="component" value="Unassembled WGS sequence"/>
</dbReference>
<organism evidence="1 2">
    <name type="scientific">Mycobacterium noviomagense</name>
    <dbReference type="NCBI Taxonomy" id="459858"/>
    <lineage>
        <taxon>Bacteria</taxon>
        <taxon>Bacillati</taxon>
        <taxon>Actinomycetota</taxon>
        <taxon>Actinomycetes</taxon>
        <taxon>Mycobacteriales</taxon>
        <taxon>Mycobacteriaceae</taxon>
        <taxon>Mycobacterium</taxon>
    </lineage>
</organism>
<evidence type="ECO:0000313" key="1">
    <source>
        <dbReference type="EMBL" id="ORB16820.1"/>
    </source>
</evidence>
<comment type="caution">
    <text evidence="1">The sequence shown here is derived from an EMBL/GenBank/DDBJ whole genome shotgun (WGS) entry which is preliminary data.</text>
</comment>
<protein>
    <recommendedName>
        <fullName evidence="3">TetR family transcriptional regulator</fullName>
    </recommendedName>
</protein>
<proteinExistence type="predicted"/>
<evidence type="ECO:0008006" key="3">
    <source>
        <dbReference type="Google" id="ProtNLM"/>
    </source>
</evidence>
<accession>A0ABX3T8G5</accession>
<reference evidence="1 2" key="1">
    <citation type="submission" date="2017-02" db="EMBL/GenBank/DDBJ databases">
        <title>The new phylogeny of genus Mycobacterium.</title>
        <authorList>
            <person name="Tortoli E."/>
            <person name="Trovato A."/>
            <person name="Cirillo D.M."/>
        </authorList>
    </citation>
    <scope>NUCLEOTIDE SEQUENCE [LARGE SCALE GENOMIC DNA]</scope>
    <source>
        <strain evidence="1 2">DSM 45145</strain>
    </source>
</reference>